<sequence length="371" mass="42872">MNNSTYLFGLIGGRFYQMPHDYLNSVLSNLPKKKSFKQSQIVVHRDSNLMYYCYIRQLSAKDYLGICVLVNDIYMTDIAAMFAQFEKCITSLVVDGEILKFSEKGDVEFACNTFIEKSDYVNQFLGELHTSFSLLGKEKKLPVLNYAVSKDDCKVFEYSDKQEDILTASYTYGYTFVYKDKNYSTVSLNSYKGVITQKEKKIIELKAEINKLTDSKKELAKQVNSLKNKQRNMKWVGVFALVAFVLGVIVWNKVLFPSIVTNYDAGEYMYYGPMENGKPNGIGIAIYPKNDKMKRLYYYGNFTEGQRVDSAAIMFYKDGSYFRGSLKNDKWFKGIFFDVEKEHFIGEFNNGEPWNGTWYKHVPVQKIIDGE</sequence>
<gene>
    <name evidence="3" type="ORF">CFT61_10225</name>
</gene>
<keyword evidence="2" id="KW-1133">Transmembrane helix</keyword>
<keyword evidence="1" id="KW-0175">Coiled coil</keyword>
<evidence type="ECO:0008006" key="5">
    <source>
        <dbReference type="Google" id="ProtNLM"/>
    </source>
</evidence>
<feature type="coiled-coil region" evidence="1">
    <location>
        <begin position="188"/>
        <end position="232"/>
    </location>
</feature>
<dbReference type="EMBL" id="NMPZ01000015">
    <property type="protein sequence ID" value="OXL43632.1"/>
    <property type="molecule type" value="Genomic_DNA"/>
</dbReference>
<organism evidence="3 4">
    <name type="scientific">Segatella copri</name>
    <dbReference type="NCBI Taxonomy" id="165179"/>
    <lineage>
        <taxon>Bacteria</taxon>
        <taxon>Pseudomonadati</taxon>
        <taxon>Bacteroidota</taxon>
        <taxon>Bacteroidia</taxon>
        <taxon>Bacteroidales</taxon>
        <taxon>Prevotellaceae</taxon>
        <taxon>Segatella</taxon>
    </lineage>
</organism>
<proteinExistence type="predicted"/>
<keyword evidence="2" id="KW-0812">Transmembrane</keyword>
<evidence type="ECO:0000313" key="4">
    <source>
        <dbReference type="Proteomes" id="UP000215155"/>
    </source>
</evidence>
<evidence type="ECO:0000256" key="1">
    <source>
        <dbReference type="SAM" id="Coils"/>
    </source>
</evidence>
<comment type="caution">
    <text evidence="3">The sequence shown here is derived from an EMBL/GenBank/DDBJ whole genome shotgun (WGS) entry which is preliminary data.</text>
</comment>
<reference evidence="3 4" key="1">
    <citation type="submission" date="2017-07" db="EMBL/GenBank/DDBJ databases">
        <title>Draft genome sequence of Prevotella copri isolated from the gut of healthy adult Indian.</title>
        <authorList>
            <person name="Das B."/>
            <person name="Bag S."/>
            <person name="Ghosh T.S."/>
        </authorList>
    </citation>
    <scope>NUCLEOTIDE SEQUENCE [LARGE SCALE GENOMIC DNA]</scope>
    <source>
        <strain evidence="3 4">Indica</strain>
    </source>
</reference>
<evidence type="ECO:0000256" key="2">
    <source>
        <dbReference type="SAM" id="Phobius"/>
    </source>
</evidence>
<dbReference type="AlphaFoldDB" id="A0AA91YWU1"/>
<feature type="transmembrane region" description="Helical" evidence="2">
    <location>
        <begin position="235"/>
        <end position="252"/>
    </location>
</feature>
<keyword evidence="2" id="KW-0472">Membrane</keyword>
<accession>A0AA91YWU1</accession>
<evidence type="ECO:0000313" key="3">
    <source>
        <dbReference type="EMBL" id="OXL43632.1"/>
    </source>
</evidence>
<dbReference type="SUPFAM" id="SSF82185">
    <property type="entry name" value="Histone H3 K4-specific methyltransferase SET7/9 N-terminal domain"/>
    <property type="match status" value="1"/>
</dbReference>
<dbReference type="RefSeq" id="WP_089544326.1">
    <property type="nucleotide sequence ID" value="NZ_NMPZ01000015.1"/>
</dbReference>
<name>A0AA91YWU1_9BACT</name>
<protein>
    <recommendedName>
        <fullName evidence="5">MORN repeat protein</fullName>
    </recommendedName>
</protein>
<dbReference type="Proteomes" id="UP000215155">
    <property type="component" value="Unassembled WGS sequence"/>
</dbReference>